<dbReference type="PROSITE" id="PS00362">
    <property type="entry name" value="RIBOSOMAL_S15"/>
    <property type="match status" value="1"/>
</dbReference>
<keyword evidence="8" id="KW-1185">Reference proteome</keyword>
<evidence type="ECO:0000256" key="2">
    <source>
        <dbReference type="ARBA" id="ARBA00023274"/>
    </source>
</evidence>
<dbReference type="InterPro" id="IPR000589">
    <property type="entry name" value="Ribosomal_uS15"/>
</dbReference>
<dbReference type="PANTHER" id="PTHR23321:SF26">
    <property type="entry name" value="SMALL RIBOSOMAL SUBUNIT PROTEIN US15M"/>
    <property type="match status" value="1"/>
</dbReference>
<dbReference type="GO" id="GO:0019843">
    <property type="term" value="F:rRNA binding"/>
    <property type="evidence" value="ECO:0007669"/>
    <property type="project" value="UniProtKB-UniRule"/>
</dbReference>
<protein>
    <recommendedName>
        <fullName evidence="4">Small ribosomal subunit protein uS15</fullName>
    </recommendedName>
</protein>
<dbReference type="Pfam" id="PF00312">
    <property type="entry name" value="Ribosomal_S15"/>
    <property type="match status" value="1"/>
</dbReference>
<proteinExistence type="inferred from homology"/>
<evidence type="ECO:0000313" key="8">
    <source>
        <dbReference type="Proteomes" id="UP000469325"/>
    </source>
</evidence>
<accession>A0A6N7XQ73</accession>
<evidence type="ECO:0000256" key="3">
    <source>
        <dbReference type="ARBA" id="ARBA00064542"/>
    </source>
</evidence>
<dbReference type="InterPro" id="IPR005290">
    <property type="entry name" value="Ribosomal_uS15_bac-type"/>
</dbReference>
<dbReference type="PANTHER" id="PTHR23321">
    <property type="entry name" value="RIBOSOMAL PROTEIN S15, BACTERIAL AND ORGANELLAR"/>
    <property type="match status" value="1"/>
</dbReference>
<reference evidence="7 8" key="1">
    <citation type="submission" date="2019-08" db="EMBL/GenBank/DDBJ databases">
        <title>In-depth cultivation of the pig gut microbiome towards novel bacterial diversity and tailored functional studies.</title>
        <authorList>
            <person name="Wylensek D."/>
            <person name="Hitch T.C.A."/>
            <person name="Clavel T."/>
        </authorList>
    </citation>
    <scope>NUCLEOTIDE SEQUENCE [LARGE SCALE GENOMIC DNA]</scope>
    <source>
        <strain evidence="7 8">CA-Schmier-601-WT-1</strain>
    </source>
</reference>
<dbReference type="GO" id="GO:0022627">
    <property type="term" value="C:cytosolic small ribosomal subunit"/>
    <property type="evidence" value="ECO:0007669"/>
    <property type="project" value="TreeGrafter"/>
</dbReference>
<dbReference type="InterPro" id="IPR009068">
    <property type="entry name" value="uS15_NS1_RNA-bd_sf"/>
</dbReference>
<keyword evidence="2 4" id="KW-0687">Ribonucleoprotein</keyword>
<comment type="caution">
    <text evidence="7">The sequence shown here is derived from an EMBL/GenBank/DDBJ whole genome shotgun (WGS) entry which is preliminary data.</text>
</comment>
<dbReference type="Proteomes" id="UP000469325">
    <property type="component" value="Unassembled WGS sequence"/>
</dbReference>
<dbReference type="AlphaFoldDB" id="A0A6N7XQ73"/>
<dbReference type="CDD" id="cd00353">
    <property type="entry name" value="Ribosomal_S15p_S13e"/>
    <property type="match status" value="1"/>
</dbReference>
<dbReference type="GO" id="GO:0006412">
    <property type="term" value="P:translation"/>
    <property type="evidence" value="ECO:0007669"/>
    <property type="project" value="UniProtKB-UniRule"/>
</dbReference>
<keyword evidence="1 4" id="KW-0689">Ribosomal protein</keyword>
<dbReference type="GO" id="GO:0003735">
    <property type="term" value="F:structural constituent of ribosome"/>
    <property type="evidence" value="ECO:0007669"/>
    <property type="project" value="InterPro"/>
</dbReference>
<dbReference type="NCBIfam" id="TIGR00952">
    <property type="entry name" value="S15_bact"/>
    <property type="match status" value="1"/>
</dbReference>
<evidence type="ECO:0000256" key="5">
    <source>
        <dbReference type="RuleBase" id="RU003919"/>
    </source>
</evidence>
<evidence type="ECO:0000313" key="7">
    <source>
        <dbReference type="EMBL" id="MST72099.1"/>
    </source>
</evidence>
<comment type="similarity">
    <text evidence="4 5">Belongs to the universal ribosomal protein uS15 family.</text>
</comment>
<name>A0A6N7XQ73_9ACTN</name>
<evidence type="ECO:0000256" key="6">
    <source>
        <dbReference type="RuleBase" id="RU004524"/>
    </source>
</evidence>
<organism evidence="7 8">
    <name type="scientific">Olsenella porci</name>
    <dbReference type="NCBI Taxonomy" id="2652279"/>
    <lineage>
        <taxon>Bacteria</taxon>
        <taxon>Bacillati</taxon>
        <taxon>Actinomycetota</taxon>
        <taxon>Coriobacteriia</taxon>
        <taxon>Coriobacteriales</taxon>
        <taxon>Atopobiaceae</taxon>
        <taxon>Olsenella</taxon>
    </lineage>
</organism>
<evidence type="ECO:0000256" key="4">
    <source>
        <dbReference type="HAMAP-Rule" id="MF_01343"/>
    </source>
</evidence>
<gene>
    <name evidence="4 7" type="primary">rpsO</name>
    <name evidence="7" type="ORF">FYJ68_03095</name>
</gene>
<keyword evidence="4 6" id="KW-0699">rRNA-binding</keyword>
<dbReference type="SMART" id="SM01387">
    <property type="entry name" value="Ribosomal_S15"/>
    <property type="match status" value="1"/>
</dbReference>
<comment type="subunit">
    <text evidence="3 4">Part of the 30S ribosomal subunit. Forms a bridge to the 50S subunit in the 70S ribosome, contacting the 23S rRNA.</text>
</comment>
<evidence type="ECO:0000256" key="1">
    <source>
        <dbReference type="ARBA" id="ARBA00022980"/>
    </source>
</evidence>
<dbReference type="FunFam" id="1.10.287.10:FF:000002">
    <property type="entry name" value="30S ribosomal protein S15"/>
    <property type="match status" value="1"/>
</dbReference>
<comment type="function">
    <text evidence="4 6">One of the primary rRNA binding proteins, it binds directly to 16S rRNA where it helps nucleate assembly of the platform of the 30S subunit by binding and bridging several RNA helices of the 16S rRNA.</text>
</comment>
<dbReference type="SUPFAM" id="SSF47060">
    <property type="entry name" value="S15/NS1 RNA-binding domain"/>
    <property type="match status" value="1"/>
</dbReference>
<sequence length="92" mass="10464">MAVSKERKAELIAQYGKDANDSGSAAVQVALLTERIKGLTEHMKSHKKDFHTRRGLLMLVGQRRRLLSYIKKQDVEAYRALIKSLGIRDNIQ</sequence>
<comment type="function">
    <text evidence="4">Forms an intersubunit bridge (bridge B4) with the 23S rRNA of the 50S subunit in the ribosome.</text>
</comment>
<dbReference type="EMBL" id="VUNC01000002">
    <property type="protein sequence ID" value="MST72099.1"/>
    <property type="molecule type" value="Genomic_DNA"/>
</dbReference>
<keyword evidence="4 6" id="KW-0694">RNA-binding</keyword>
<dbReference type="HAMAP" id="MF_01343_B">
    <property type="entry name" value="Ribosomal_uS15_B"/>
    <property type="match status" value="1"/>
</dbReference>
<dbReference type="Gene3D" id="1.10.287.10">
    <property type="entry name" value="S15/NS1, RNA-binding"/>
    <property type="match status" value="1"/>
</dbReference>
<dbReference type="RefSeq" id="WP_154433891.1">
    <property type="nucleotide sequence ID" value="NZ_VUNC01000002.1"/>
</dbReference>
<dbReference type="Gene3D" id="6.10.250.3130">
    <property type="match status" value="1"/>
</dbReference>